<sequence length="556" mass="61994">MDGLKNRLTRQKAATEASTQATTASPSEERPVREASEKAKKNSVWFEAEHKRRPKPSGKTAPAKSKPKASNAASRKKSPARKNTSSKIPSKSTKGRSRVSADESEEETEEMTDENEPEVDEENDDSDEAAEVYFGSWDDSERVGIEDEVFVPPHSFSRASSISLPPALELEEEENDIPPNNKHKTPPTVDSDDKVETSGPKRSRADMFLSERPQIINAHASTSKTETSKAGGSDKQVQNCKIQWPDITEYTPLAPGARLLSKSKQPQHFQALLEKATVNAIALFLFDTAYPDPKKKTDMLTEALVMAAQDLKQQDILKRLQESAEYKYRKYLQDYIFNQVVHAWGEVRKAVTTLILSSYPLTRTDNEDLPVYLSFIRKKCRYIYPQMITTSLLESQSVSASNLDVQGQSVLPLNRNDEKTLKKSQPYKHIVITNALKTMFAGDTSPGMVYQDLFASTVQHSDAKEIPRVMIALVASVVHFCLGEWASGSHIPQSFKANTLRDEYNKNTGFLNKIALNPRKYHCLMADLYQIASGDVVDGDSTDNGVPEVDLTELDG</sequence>
<protein>
    <recommendedName>
        <fullName evidence="2">DUF6532 domain-containing protein</fullName>
    </recommendedName>
</protein>
<feature type="compositionally biased region" description="Polar residues" evidence="1">
    <location>
        <begin position="219"/>
        <end position="237"/>
    </location>
</feature>
<proteinExistence type="predicted"/>
<gene>
    <name evidence="3" type="ORF">K435DRAFT_861848</name>
</gene>
<feature type="compositionally biased region" description="Acidic residues" evidence="1">
    <location>
        <begin position="102"/>
        <end position="130"/>
    </location>
</feature>
<feature type="compositionally biased region" description="Low complexity" evidence="1">
    <location>
        <begin position="159"/>
        <end position="168"/>
    </location>
</feature>
<dbReference type="InterPro" id="IPR045341">
    <property type="entry name" value="DUF6532"/>
</dbReference>
<evidence type="ECO:0000259" key="2">
    <source>
        <dbReference type="Pfam" id="PF20149"/>
    </source>
</evidence>
<dbReference type="EMBL" id="ML179259">
    <property type="protein sequence ID" value="THU93082.1"/>
    <property type="molecule type" value="Genomic_DNA"/>
</dbReference>
<feature type="compositionally biased region" description="Basic and acidic residues" evidence="1">
    <location>
        <begin position="27"/>
        <end position="40"/>
    </location>
</feature>
<accession>A0A4S8LU74</accession>
<evidence type="ECO:0000313" key="4">
    <source>
        <dbReference type="Proteomes" id="UP000297245"/>
    </source>
</evidence>
<dbReference type="Proteomes" id="UP000297245">
    <property type="component" value="Unassembled WGS sequence"/>
</dbReference>
<dbReference type="Pfam" id="PF20149">
    <property type="entry name" value="DUF6532"/>
    <property type="match status" value="1"/>
</dbReference>
<feature type="compositionally biased region" description="Polar residues" evidence="1">
    <location>
        <begin position="83"/>
        <end position="92"/>
    </location>
</feature>
<feature type="region of interest" description="Disordered" evidence="1">
    <location>
        <begin position="217"/>
        <end position="237"/>
    </location>
</feature>
<dbReference type="AlphaFoldDB" id="A0A4S8LU74"/>
<dbReference type="OrthoDB" id="3225557at2759"/>
<feature type="compositionally biased region" description="Low complexity" evidence="1">
    <location>
        <begin position="14"/>
        <end position="26"/>
    </location>
</feature>
<feature type="region of interest" description="Disordered" evidence="1">
    <location>
        <begin position="1"/>
        <end position="205"/>
    </location>
</feature>
<evidence type="ECO:0000256" key="1">
    <source>
        <dbReference type="SAM" id="MobiDB-lite"/>
    </source>
</evidence>
<organism evidence="3 4">
    <name type="scientific">Dendrothele bispora (strain CBS 962.96)</name>
    <dbReference type="NCBI Taxonomy" id="1314807"/>
    <lineage>
        <taxon>Eukaryota</taxon>
        <taxon>Fungi</taxon>
        <taxon>Dikarya</taxon>
        <taxon>Basidiomycota</taxon>
        <taxon>Agaricomycotina</taxon>
        <taxon>Agaricomycetes</taxon>
        <taxon>Agaricomycetidae</taxon>
        <taxon>Agaricales</taxon>
        <taxon>Agaricales incertae sedis</taxon>
        <taxon>Dendrothele</taxon>
    </lineage>
</organism>
<evidence type="ECO:0000313" key="3">
    <source>
        <dbReference type="EMBL" id="THU93082.1"/>
    </source>
</evidence>
<feature type="domain" description="DUF6532" evidence="2">
    <location>
        <begin position="283"/>
        <end position="514"/>
    </location>
</feature>
<reference evidence="3 4" key="1">
    <citation type="journal article" date="2019" name="Nat. Ecol. Evol.">
        <title>Megaphylogeny resolves global patterns of mushroom evolution.</title>
        <authorList>
            <person name="Varga T."/>
            <person name="Krizsan K."/>
            <person name="Foldi C."/>
            <person name="Dima B."/>
            <person name="Sanchez-Garcia M."/>
            <person name="Sanchez-Ramirez S."/>
            <person name="Szollosi G.J."/>
            <person name="Szarkandi J.G."/>
            <person name="Papp V."/>
            <person name="Albert L."/>
            <person name="Andreopoulos W."/>
            <person name="Angelini C."/>
            <person name="Antonin V."/>
            <person name="Barry K.W."/>
            <person name="Bougher N.L."/>
            <person name="Buchanan P."/>
            <person name="Buyck B."/>
            <person name="Bense V."/>
            <person name="Catcheside P."/>
            <person name="Chovatia M."/>
            <person name="Cooper J."/>
            <person name="Damon W."/>
            <person name="Desjardin D."/>
            <person name="Finy P."/>
            <person name="Geml J."/>
            <person name="Haridas S."/>
            <person name="Hughes K."/>
            <person name="Justo A."/>
            <person name="Karasinski D."/>
            <person name="Kautmanova I."/>
            <person name="Kiss B."/>
            <person name="Kocsube S."/>
            <person name="Kotiranta H."/>
            <person name="LaButti K.M."/>
            <person name="Lechner B.E."/>
            <person name="Liimatainen K."/>
            <person name="Lipzen A."/>
            <person name="Lukacs Z."/>
            <person name="Mihaltcheva S."/>
            <person name="Morgado L.N."/>
            <person name="Niskanen T."/>
            <person name="Noordeloos M.E."/>
            <person name="Ohm R.A."/>
            <person name="Ortiz-Santana B."/>
            <person name="Ovrebo C."/>
            <person name="Racz N."/>
            <person name="Riley R."/>
            <person name="Savchenko A."/>
            <person name="Shiryaev A."/>
            <person name="Soop K."/>
            <person name="Spirin V."/>
            <person name="Szebenyi C."/>
            <person name="Tomsovsky M."/>
            <person name="Tulloss R.E."/>
            <person name="Uehling J."/>
            <person name="Grigoriev I.V."/>
            <person name="Vagvolgyi C."/>
            <person name="Papp T."/>
            <person name="Martin F.M."/>
            <person name="Miettinen O."/>
            <person name="Hibbett D.S."/>
            <person name="Nagy L.G."/>
        </authorList>
    </citation>
    <scope>NUCLEOTIDE SEQUENCE [LARGE SCALE GENOMIC DNA]</scope>
    <source>
        <strain evidence="3 4">CBS 962.96</strain>
    </source>
</reference>
<keyword evidence="4" id="KW-1185">Reference proteome</keyword>
<feature type="compositionally biased region" description="Low complexity" evidence="1">
    <location>
        <begin position="57"/>
        <end position="73"/>
    </location>
</feature>
<name>A0A4S8LU74_DENBC</name>